<gene>
    <name evidence="2" type="ordered locus">PXO_04630</name>
</gene>
<organism evidence="2 3">
    <name type="scientific">Xanthomonas oryzae pv. oryzae (strain PXO99A)</name>
    <dbReference type="NCBI Taxonomy" id="360094"/>
    <lineage>
        <taxon>Bacteria</taxon>
        <taxon>Pseudomonadati</taxon>
        <taxon>Pseudomonadota</taxon>
        <taxon>Gammaproteobacteria</taxon>
        <taxon>Lysobacterales</taxon>
        <taxon>Lysobacteraceae</taxon>
        <taxon>Xanthomonas</taxon>
    </lineage>
</organism>
<evidence type="ECO:0000259" key="1">
    <source>
        <dbReference type="Pfam" id="PF07746"/>
    </source>
</evidence>
<dbReference type="InterPro" id="IPR036622">
    <property type="entry name" value="LigA_sf"/>
</dbReference>
<dbReference type="eggNOG" id="COG3384">
    <property type="taxonomic scope" value="Bacteria"/>
</dbReference>
<protein>
    <recommendedName>
        <fullName evidence="1">Extradiol ring-cleavage dioxygenase LigAB LigA subunit domain-containing protein</fullName>
    </recommendedName>
</protein>
<dbReference type="AlphaFoldDB" id="A0A0K0GHX3"/>
<dbReference type="SUPFAM" id="SSF48076">
    <property type="entry name" value="LigA subunit of an aromatic-ring-opening dioxygenase LigAB"/>
    <property type="match status" value="1"/>
</dbReference>
<proteinExistence type="predicted"/>
<dbReference type="InterPro" id="IPR011986">
    <property type="entry name" value="Xdiol_dOase_LigA"/>
</dbReference>
<evidence type="ECO:0000313" key="2">
    <source>
        <dbReference type="EMBL" id="ACD57784.1"/>
    </source>
</evidence>
<feature type="domain" description="Extradiol ring-cleavage dioxygenase LigAB LigA subunit" evidence="1">
    <location>
        <begin position="1"/>
        <end position="41"/>
    </location>
</feature>
<dbReference type="HOGENOM" id="CLU_3190696_0_0_6"/>
<reference evidence="2 3" key="1">
    <citation type="journal article" date="2008" name="BMC Genomics">
        <title>Genome sequence and rapid evolution of the rice pathogen Xanthomonas oryzae pv. oryzae PXO99A.</title>
        <authorList>
            <person name="Salzberg S.L."/>
            <person name="Sommer D.D."/>
            <person name="Schatz M.C."/>
            <person name="Phillippy A.M."/>
            <person name="Rabinowicz P.D."/>
            <person name="Tsuge S."/>
            <person name="Furutani A."/>
            <person name="Ochiai H."/>
            <person name="Delcher A.L."/>
            <person name="Kelley D."/>
            <person name="Madupu R."/>
            <person name="Puiu D."/>
            <person name="Radune D."/>
            <person name="Shumway M."/>
            <person name="Trapnell C."/>
            <person name="Aparna G."/>
            <person name="Jha G."/>
            <person name="Pandey A."/>
            <person name="Patil P.B."/>
            <person name="Ishihara H."/>
            <person name="Meyer D.F."/>
            <person name="Szurek B."/>
            <person name="Verdier V."/>
            <person name="Koebnik R."/>
            <person name="Dow J.M."/>
            <person name="Ryan R.P."/>
            <person name="Hirata H."/>
            <person name="Tsuyumu S."/>
            <person name="Won Lee S."/>
            <person name="Seo Y.S."/>
            <person name="Sriariyanum M."/>
            <person name="Ronald P.C."/>
            <person name="Sonti R.V."/>
            <person name="Van Sluys M.A."/>
            <person name="Leach J.E."/>
            <person name="White F.F."/>
            <person name="Bogdanove A.J."/>
        </authorList>
    </citation>
    <scope>NUCLEOTIDE SEQUENCE [LARGE SCALE GENOMIC DNA]</scope>
    <source>
        <strain evidence="2 3">PXO99A</strain>
    </source>
</reference>
<dbReference type="EMBL" id="CP000967">
    <property type="protein sequence ID" value="ACD57784.1"/>
    <property type="molecule type" value="Genomic_DNA"/>
</dbReference>
<evidence type="ECO:0000313" key="3">
    <source>
        <dbReference type="Proteomes" id="UP000001740"/>
    </source>
</evidence>
<dbReference type="KEGG" id="xop:PXO_04630"/>
<dbReference type="Proteomes" id="UP000001740">
    <property type="component" value="Chromosome"/>
</dbReference>
<sequence>MQYGANFFVIEKFARVVRMTNLQVYAIMRGESFEDFMQTRRVPDAR</sequence>
<accession>A0A0K0GHX3</accession>
<dbReference type="Gene3D" id="1.10.700.10">
    <property type="entry name" value="Dioxygenase LigAB, LigA subunit"/>
    <property type="match status" value="1"/>
</dbReference>
<dbReference type="Pfam" id="PF07746">
    <property type="entry name" value="LigA"/>
    <property type="match status" value="1"/>
</dbReference>
<name>A0A0K0GHX3_XANOP</name>